<protein>
    <submittedName>
        <fullName evidence="2">Strong similarity to flagellar biosynthesis protein FlhA</fullName>
    </submittedName>
</protein>
<organism evidence="2 3">
    <name type="scientific">Kuenenia stuttgartiensis</name>
    <dbReference type="NCBI Taxonomy" id="174633"/>
    <lineage>
        <taxon>Bacteria</taxon>
        <taxon>Pseudomonadati</taxon>
        <taxon>Planctomycetota</taxon>
        <taxon>Candidatus Brocadiia</taxon>
        <taxon>Candidatus Brocadiales</taxon>
        <taxon>Candidatus Brocadiaceae</taxon>
        <taxon>Candidatus Kuenenia</taxon>
    </lineage>
</organism>
<keyword evidence="3" id="KW-1185">Reference proteome</keyword>
<gene>
    <name evidence="2" type="primary">flhA_6</name>
    <name evidence="2" type="ORF">KSMBR1_0571</name>
</gene>
<keyword evidence="1" id="KW-0812">Transmembrane</keyword>
<keyword evidence="2" id="KW-0282">Flagellum</keyword>
<keyword evidence="1" id="KW-0472">Membrane</keyword>
<evidence type="ECO:0000256" key="1">
    <source>
        <dbReference type="SAM" id="Phobius"/>
    </source>
</evidence>
<dbReference type="KEGG" id="kst:KSMBR1_0571"/>
<evidence type="ECO:0000313" key="2">
    <source>
        <dbReference type="EMBL" id="SOH03085.1"/>
    </source>
</evidence>
<dbReference type="AlphaFoldDB" id="A0A2C9CBQ8"/>
<proteinExistence type="predicted"/>
<feature type="transmembrane region" description="Helical" evidence="1">
    <location>
        <begin position="47"/>
        <end position="66"/>
    </location>
</feature>
<keyword evidence="2" id="KW-0969">Cilium</keyword>
<reference evidence="3" key="1">
    <citation type="submission" date="2017-10" db="EMBL/GenBank/DDBJ databases">
        <authorList>
            <person name="Frank J."/>
        </authorList>
    </citation>
    <scope>NUCLEOTIDE SEQUENCE [LARGE SCALE GENOMIC DNA]</scope>
</reference>
<keyword evidence="2" id="KW-0966">Cell projection</keyword>
<keyword evidence="1" id="KW-1133">Transmembrane helix</keyword>
<feature type="transmembrane region" description="Helical" evidence="1">
    <location>
        <begin position="21"/>
        <end position="41"/>
    </location>
</feature>
<dbReference type="Proteomes" id="UP000221734">
    <property type="component" value="Chromosome Kuenenia_stuttgartiensis_MBR1"/>
</dbReference>
<dbReference type="EMBL" id="LT934425">
    <property type="protein sequence ID" value="SOH03085.1"/>
    <property type="molecule type" value="Genomic_DNA"/>
</dbReference>
<sequence length="81" mass="9030">MAADKLNSQGKNAFFKYLFKGDMALIIGVISIFIVLIIPVPPFIIDLLVRTNISLVLLLLLVFFHIKGALDLSSFLLYCCL</sequence>
<name>A0A2C9CBQ8_KUEST</name>
<accession>A0A2C9CBQ8</accession>
<dbReference type="RefSeq" id="WP_099323966.1">
    <property type="nucleotide sequence ID" value="NZ_LT934425.1"/>
</dbReference>
<evidence type="ECO:0000313" key="3">
    <source>
        <dbReference type="Proteomes" id="UP000221734"/>
    </source>
</evidence>